<feature type="compositionally biased region" description="Low complexity" evidence="1">
    <location>
        <begin position="77"/>
        <end position="90"/>
    </location>
</feature>
<organism evidence="2 3">
    <name type="scientific">Haematococcus lacustris</name>
    <name type="common">Green alga</name>
    <name type="synonym">Haematococcus pluvialis</name>
    <dbReference type="NCBI Taxonomy" id="44745"/>
    <lineage>
        <taxon>Eukaryota</taxon>
        <taxon>Viridiplantae</taxon>
        <taxon>Chlorophyta</taxon>
        <taxon>core chlorophytes</taxon>
        <taxon>Chlorophyceae</taxon>
        <taxon>CS clade</taxon>
        <taxon>Chlamydomonadales</taxon>
        <taxon>Haematococcaceae</taxon>
        <taxon>Haematococcus</taxon>
    </lineage>
</organism>
<evidence type="ECO:0000256" key="1">
    <source>
        <dbReference type="SAM" id="MobiDB-lite"/>
    </source>
</evidence>
<feature type="region of interest" description="Disordered" evidence="1">
    <location>
        <begin position="77"/>
        <end position="98"/>
    </location>
</feature>
<comment type="caution">
    <text evidence="2">The sequence shown here is derived from an EMBL/GenBank/DDBJ whole genome shotgun (WGS) entry which is preliminary data.</text>
</comment>
<reference evidence="2 3" key="1">
    <citation type="submission" date="2020-02" db="EMBL/GenBank/DDBJ databases">
        <title>Draft genome sequence of Haematococcus lacustris strain NIES-144.</title>
        <authorList>
            <person name="Morimoto D."/>
            <person name="Nakagawa S."/>
            <person name="Yoshida T."/>
            <person name="Sawayama S."/>
        </authorList>
    </citation>
    <scope>NUCLEOTIDE SEQUENCE [LARGE SCALE GENOMIC DNA]</scope>
    <source>
        <strain evidence="2 3">NIES-144</strain>
    </source>
</reference>
<dbReference type="EMBL" id="BLLF01000395">
    <property type="protein sequence ID" value="GFH11351.1"/>
    <property type="molecule type" value="Genomic_DNA"/>
</dbReference>
<protein>
    <submittedName>
        <fullName evidence="2">Uncharacterized protein</fullName>
    </submittedName>
</protein>
<accession>A0A699YP54</accession>
<dbReference type="AlphaFoldDB" id="A0A699YP54"/>
<evidence type="ECO:0000313" key="3">
    <source>
        <dbReference type="Proteomes" id="UP000485058"/>
    </source>
</evidence>
<gene>
    <name evidence="2" type="ORF">HaLaN_06835</name>
</gene>
<proteinExistence type="predicted"/>
<keyword evidence="3" id="KW-1185">Reference proteome</keyword>
<dbReference type="Proteomes" id="UP000485058">
    <property type="component" value="Unassembled WGS sequence"/>
</dbReference>
<name>A0A699YP54_HAELA</name>
<feature type="non-terminal residue" evidence="2">
    <location>
        <position position="98"/>
    </location>
</feature>
<sequence length="98" mass="10198">MPAKASVHFPPSFWAQLPTLTHSTVQTTLYTDLCTAWHIAQNQWDAFLDGLGNAYNQNPSATSSALAQAFSQASSQGNSQAAAEAAARAAGRGGSSSQ</sequence>
<evidence type="ECO:0000313" key="2">
    <source>
        <dbReference type="EMBL" id="GFH11351.1"/>
    </source>
</evidence>